<dbReference type="GeneID" id="105360201"/>
<evidence type="ECO:0000313" key="15">
    <source>
        <dbReference type="RefSeq" id="XP_011495338.1"/>
    </source>
</evidence>
<dbReference type="CTD" id="33397"/>
<dbReference type="InterPro" id="IPR001578">
    <property type="entry name" value="Peptidase_C12_UCH"/>
</dbReference>
<evidence type="ECO:0000256" key="5">
    <source>
        <dbReference type="ARBA" id="ARBA00022786"/>
    </source>
</evidence>
<dbReference type="Gene3D" id="3.40.532.10">
    <property type="entry name" value="Peptidase C12, ubiquitin carboxyl-terminal hydrolase"/>
    <property type="match status" value="1"/>
</dbReference>
<accession>A0AAJ6VMX4</accession>
<dbReference type="GO" id="GO:0006511">
    <property type="term" value="P:ubiquitin-dependent protein catabolic process"/>
    <property type="evidence" value="ECO:0007669"/>
    <property type="project" value="UniProtKB-UniRule"/>
</dbReference>
<evidence type="ECO:0000256" key="6">
    <source>
        <dbReference type="ARBA" id="ARBA00022801"/>
    </source>
</evidence>
<evidence type="ECO:0000256" key="8">
    <source>
        <dbReference type="ARBA" id="ARBA00055560"/>
    </source>
</evidence>
<evidence type="ECO:0000313" key="13">
    <source>
        <dbReference type="Proteomes" id="UP000695007"/>
    </source>
</evidence>
<dbReference type="GO" id="GO:0004843">
    <property type="term" value="F:cysteine-type deubiquitinase activity"/>
    <property type="evidence" value="ECO:0007669"/>
    <property type="project" value="UniProtKB-UniRule"/>
</dbReference>
<evidence type="ECO:0000256" key="3">
    <source>
        <dbReference type="ARBA" id="ARBA00012759"/>
    </source>
</evidence>
<evidence type="ECO:0000256" key="4">
    <source>
        <dbReference type="ARBA" id="ARBA00022670"/>
    </source>
</evidence>
<feature type="active site" description="Nucleophile" evidence="10">
    <location>
        <position position="91"/>
    </location>
</feature>
<dbReference type="FunFam" id="3.40.532.10:FF:000006">
    <property type="entry name" value="Ubiquitin carboxyl-terminal hydrolase"/>
    <property type="match status" value="1"/>
</dbReference>
<evidence type="ECO:0000256" key="2">
    <source>
        <dbReference type="ARBA" id="ARBA00009326"/>
    </source>
</evidence>
<dbReference type="PRINTS" id="PR00707">
    <property type="entry name" value="UBCTHYDRLASE"/>
</dbReference>
<gene>
    <name evidence="14 15" type="primary">LOC105360201</name>
</gene>
<dbReference type="RefSeq" id="XP_011495338.1">
    <property type="nucleotide sequence ID" value="XM_011497036.1"/>
</dbReference>
<keyword evidence="7 10" id="KW-0788">Thiol protease</keyword>
<keyword evidence="13" id="KW-1185">Reference proteome</keyword>
<dbReference type="PROSITE" id="PS52048">
    <property type="entry name" value="UCH_DOMAIN"/>
    <property type="match status" value="1"/>
</dbReference>
<feature type="site" description="Important for enzyme activity" evidence="10">
    <location>
        <position position="179"/>
    </location>
</feature>
<evidence type="ECO:0000256" key="1">
    <source>
        <dbReference type="ARBA" id="ARBA00000707"/>
    </source>
</evidence>
<name>A0AAJ6VMX4_9HYME</name>
<dbReference type="GO" id="GO:0016579">
    <property type="term" value="P:protein deubiquitination"/>
    <property type="evidence" value="ECO:0007669"/>
    <property type="project" value="TreeGrafter"/>
</dbReference>
<dbReference type="PANTHER" id="PTHR10589">
    <property type="entry name" value="UBIQUITIN CARBOXYL-TERMINAL HYDROLASE"/>
    <property type="match status" value="1"/>
</dbReference>
<feature type="active site" description="Proton donor" evidence="10">
    <location>
        <position position="164"/>
    </location>
</feature>
<dbReference type="AlphaFoldDB" id="A0AAJ6VMX4"/>
<evidence type="ECO:0000313" key="14">
    <source>
        <dbReference type="RefSeq" id="XP_011495337.1"/>
    </source>
</evidence>
<dbReference type="Pfam" id="PF01088">
    <property type="entry name" value="Peptidase_C12"/>
    <property type="match status" value="1"/>
</dbReference>
<sequence>MAWVPLESNPEVMTKFLHKFGVPKKWELVDVYGLDPELLAMLPKPVVSLILLYPISPKTEVFKTELENKEKEAGANTDNVYHLVQYVSNACGTIALLHCVANNLDVIELADGDLKKFLDETKDLTSEKRGEKLVEAQGISSTHQDFAQEGQTEVPREDEKIIHHFVAFVEKDGLIYELDGRKPYPINHGPSSSETFLEDAARVCQEYMNHDPEEVRFTMIALVSNE</sequence>
<evidence type="ECO:0000256" key="11">
    <source>
        <dbReference type="RuleBase" id="RU361215"/>
    </source>
</evidence>
<proteinExistence type="inferred from homology"/>
<comment type="catalytic activity">
    <reaction evidence="1 10 11">
        <text>Thiol-dependent hydrolysis of ester, thioester, amide, peptide and isopeptide bonds formed by the C-terminal Gly of ubiquitin (a 76-residue protein attached to proteins as an intracellular targeting signal).</text>
        <dbReference type="EC" id="3.4.19.12"/>
    </reaction>
</comment>
<dbReference type="PANTHER" id="PTHR10589:SF17">
    <property type="entry name" value="UBIQUITIN CARBOXYL-TERMINAL HYDROLASE"/>
    <property type="match status" value="1"/>
</dbReference>
<dbReference type="EC" id="3.4.19.12" evidence="3 11"/>
<evidence type="ECO:0000256" key="10">
    <source>
        <dbReference type="PROSITE-ProRule" id="PRU01393"/>
    </source>
</evidence>
<dbReference type="InterPro" id="IPR038765">
    <property type="entry name" value="Papain-like_cys_pep_sf"/>
</dbReference>
<protein>
    <recommendedName>
        <fullName evidence="9 11">Ubiquitin carboxyl-terminal hydrolase</fullName>
        <ecNumber evidence="3 11">3.4.19.12</ecNumber>
    </recommendedName>
</protein>
<organism evidence="13 15">
    <name type="scientific">Ceratosolen solmsi marchali</name>
    <dbReference type="NCBI Taxonomy" id="326594"/>
    <lineage>
        <taxon>Eukaryota</taxon>
        <taxon>Metazoa</taxon>
        <taxon>Ecdysozoa</taxon>
        <taxon>Arthropoda</taxon>
        <taxon>Hexapoda</taxon>
        <taxon>Insecta</taxon>
        <taxon>Pterygota</taxon>
        <taxon>Neoptera</taxon>
        <taxon>Endopterygota</taxon>
        <taxon>Hymenoptera</taxon>
        <taxon>Apocrita</taxon>
        <taxon>Proctotrupomorpha</taxon>
        <taxon>Chalcidoidea</taxon>
        <taxon>Agaonidae</taxon>
        <taxon>Agaoninae</taxon>
        <taxon>Ceratosolen</taxon>
    </lineage>
</organism>
<dbReference type="RefSeq" id="XP_011495337.1">
    <property type="nucleotide sequence ID" value="XM_011497035.1"/>
</dbReference>
<dbReference type="InterPro" id="IPR036959">
    <property type="entry name" value="Peptidase_C12_UCH_sf"/>
</dbReference>
<comment type="similarity">
    <text evidence="2 10 11">Belongs to the peptidase C12 family.</text>
</comment>
<comment type="function">
    <text evidence="8">Ubiquitin-protein hydrolase is involved both in the processing of ubiquitin precursors and of ubiquitinated proteins. This enzyme is a thiol protease that recognizes and hydrolyzes a peptide bond at the C-terminal glycine of ubiquitin.</text>
</comment>
<dbReference type="GO" id="GO:0005737">
    <property type="term" value="C:cytoplasm"/>
    <property type="evidence" value="ECO:0007669"/>
    <property type="project" value="TreeGrafter"/>
</dbReference>
<dbReference type="Proteomes" id="UP000695007">
    <property type="component" value="Unplaced"/>
</dbReference>
<evidence type="ECO:0000256" key="7">
    <source>
        <dbReference type="ARBA" id="ARBA00022807"/>
    </source>
</evidence>
<feature type="domain" description="UCH catalytic" evidence="12">
    <location>
        <begin position="2"/>
        <end position="224"/>
    </location>
</feature>
<keyword evidence="4 10" id="KW-0645">Protease</keyword>
<keyword evidence="5 10" id="KW-0833">Ubl conjugation pathway</keyword>
<keyword evidence="6 10" id="KW-0378">Hydrolase</keyword>
<dbReference type="KEGG" id="csol:105360201"/>
<dbReference type="SUPFAM" id="SSF54001">
    <property type="entry name" value="Cysteine proteinases"/>
    <property type="match status" value="1"/>
</dbReference>
<dbReference type="CDD" id="cd09616">
    <property type="entry name" value="Peptidase_C12_UCH_L1_L3"/>
    <property type="match status" value="1"/>
</dbReference>
<evidence type="ECO:0000256" key="9">
    <source>
        <dbReference type="ARBA" id="ARBA00073226"/>
    </source>
</evidence>
<feature type="site" description="Transition state stabilizer" evidence="10">
    <location>
        <position position="85"/>
    </location>
</feature>
<reference evidence="14 15" key="1">
    <citation type="submission" date="2025-04" db="UniProtKB">
        <authorList>
            <consortium name="RefSeq"/>
        </authorList>
    </citation>
    <scope>IDENTIFICATION</scope>
</reference>
<evidence type="ECO:0000259" key="12">
    <source>
        <dbReference type="PROSITE" id="PS52048"/>
    </source>
</evidence>